<organism evidence="4 5">
    <name type="scientific">Plasmodium ovale curtisi</name>
    <dbReference type="NCBI Taxonomy" id="864141"/>
    <lineage>
        <taxon>Eukaryota</taxon>
        <taxon>Sar</taxon>
        <taxon>Alveolata</taxon>
        <taxon>Apicomplexa</taxon>
        <taxon>Aconoidasida</taxon>
        <taxon>Haemosporida</taxon>
        <taxon>Plasmodiidae</taxon>
        <taxon>Plasmodium</taxon>
        <taxon>Plasmodium (Plasmodium)</taxon>
    </lineage>
</organism>
<protein>
    <submittedName>
        <fullName evidence="4">Reticulocyte binding protein 2b (RBP2b)</fullName>
    </submittedName>
</protein>
<evidence type="ECO:0000313" key="5">
    <source>
        <dbReference type="Proteomes" id="UP000078546"/>
    </source>
</evidence>
<dbReference type="Proteomes" id="UP000078560">
    <property type="component" value="Unassembled WGS sequence"/>
</dbReference>
<feature type="coiled-coil region" evidence="1">
    <location>
        <begin position="463"/>
        <end position="490"/>
    </location>
</feature>
<evidence type="ECO:0000313" key="3">
    <source>
        <dbReference type="EMBL" id="SBS94020.1"/>
    </source>
</evidence>
<keyword evidence="1" id="KW-0175">Coiled coil</keyword>
<proteinExistence type="predicted"/>
<dbReference type="EMBL" id="FLQU01001685">
    <property type="protein sequence ID" value="SBS94020.1"/>
    <property type="molecule type" value="Genomic_DNA"/>
</dbReference>
<evidence type="ECO:0000256" key="1">
    <source>
        <dbReference type="SAM" id="Coils"/>
    </source>
</evidence>
<feature type="transmembrane region" description="Helical" evidence="2">
    <location>
        <begin position="681"/>
        <end position="700"/>
    </location>
</feature>
<name>A0A1A8X999_PLAOA</name>
<dbReference type="AlphaFoldDB" id="A0A1A8X999"/>
<dbReference type="Proteomes" id="UP000078546">
    <property type="component" value="Unassembled WGS sequence"/>
</dbReference>
<keyword evidence="2" id="KW-1133">Transmembrane helix</keyword>
<accession>A0A1A8X999</accession>
<sequence>MCKEEHSKVNIVHENVQKFAEDIKKLSDENDSPDILEQTVEQNREIQNTVRYSYKSEAQIVLNHMENAAKFININIVIGLQMSDLNIQARSKETEELKFDQNTVKIIENKNESKNIIELYVYNNMQNSYITVLHIYKYSNVIEAKIDERDNLTYTGKDIFRRITLINKIKRTLNTTKSRNSSLSVNIRETFNKSKNLNNIKCSADNNHNILENFQHEILRALSNSFRQKIINNEKETKLTEMQTSFDKNTTSLENLENEVENGKEREVFTYTPIKDSLNSKITHDLEIINKKKTLAQEYLAYVRNSYVSINSDITTLNKYFDAKQVSNYEKTTVDEANALSTEFTKAINELEEKIKEIKDEFTAVNEKAEFNDLQNKIKQSSGKYNDTKEVFNNVVKTQKEGVLKNKNNIDAVMQTLKRKEIELTCVDSSFVMESINNFDKINNDDELIKEYKHISNDINGDISKTKQEINTLQETLKQLLGHIKENEKLHINNNSDVFVSAISKRVEDMKAKFSKNLPLREKLFNTKNNLEYIRDIFNRIKNVDDEIKRSAGLKHIQEIKNIVSNITKYSEQTKDKLYKLKSELDRIKIKKKEMDDLFKTISTENRNAYDSAKFCVNDSIKIVEELENYDENMTNIINKVEKERSNLEEIPQSTWSDSQYEESKYNHHSNARYADEKTHLAGGIIVGVSIFSFVPLAIFKKKDEEKKEFKVLEKFEYSKNFSLYDKEVIEICFNEDDASFIMNR</sequence>
<evidence type="ECO:0000313" key="6">
    <source>
        <dbReference type="Proteomes" id="UP000078560"/>
    </source>
</evidence>
<reference evidence="5 6" key="2">
    <citation type="submission" date="2016-05" db="EMBL/GenBank/DDBJ databases">
        <authorList>
            <person name="Naeem Raeece"/>
        </authorList>
    </citation>
    <scope>NUCLEOTIDE SEQUENCE [LARGE SCALE GENOMIC DNA]</scope>
</reference>
<evidence type="ECO:0000256" key="2">
    <source>
        <dbReference type="SAM" id="Phobius"/>
    </source>
</evidence>
<keyword evidence="2" id="KW-0472">Membrane</keyword>
<gene>
    <name evidence="4" type="ORF">POVCU1_062730</name>
    <name evidence="3" type="ORF">POVCU2_0085490</name>
</gene>
<keyword evidence="2" id="KW-0812">Transmembrane</keyword>
<evidence type="ECO:0000313" key="4">
    <source>
        <dbReference type="EMBL" id="SBT00847.1"/>
    </source>
</evidence>
<dbReference type="EMBL" id="FLQV01002144">
    <property type="protein sequence ID" value="SBT00847.1"/>
    <property type="molecule type" value="Genomic_DNA"/>
</dbReference>
<feature type="coiled-coil region" evidence="1">
    <location>
        <begin position="334"/>
        <end position="368"/>
    </location>
</feature>
<reference evidence="4" key="1">
    <citation type="submission" date="2016-05" db="EMBL/GenBank/DDBJ databases">
        <authorList>
            <person name="Lavstsen T."/>
            <person name="Jespersen J.S."/>
        </authorList>
    </citation>
    <scope>NUCLEOTIDE SEQUENCE [LARGE SCALE GENOMIC DNA]</scope>
</reference>